<organism evidence="2 3">
    <name type="scientific">Eimeria necatrix</name>
    <dbReference type="NCBI Taxonomy" id="51315"/>
    <lineage>
        <taxon>Eukaryota</taxon>
        <taxon>Sar</taxon>
        <taxon>Alveolata</taxon>
        <taxon>Apicomplexa</taxon>
        <taxon>Conoidasida</taxon>
        <taxon>Coccidia</taxon>
        <taxon>Eucoccidiorida</taxon>
        <taxon>Eimeriorina</taxon>
        <taxon>Eimeriidae</taxon>
        <taxon>Eimeria</taxon>
    </lineage>
</organism>
<dbReference type="VEuPathDB" id="ToxoDB:ENH_00011890"/>
<protein>
    <submittedName>
        <fullName evidence="2">Uncharacterized protein</fullName>
    </submittedName>
</protein>
<proteinExistence type="predicted"/>
<dbReference type="AlphaFoldDB" id="U6MPG5"/>
<accession>U6MPG5</accession>
<dbReference type="EMBL" id="HG723336">
    <property type="protein sequence ID" value="CDJ65911.1"/>
    <property type="molecule type" value="Genomic_DNA"/>
</dbReference>
<reference evidence="2" key="2">
    <citation type="submission" date="2013-10" db="EMBL/GenBank/DDBJ databases">
        <authorList>
            <person name="Aslett M."/>
        </authorList>
    </citation>
    <scope>NUCLEOTIDE SEQUENCE [LARGE SCALE GENOMIC DNA]</scope>
    <source>
        <strain evidence="2">Houghton</strain>
    </source>
</reference>
<dbReference type="RefSeq" id="XP_013434378.1">
    <property type="nucleotide sequence ID" value="XM_013578924.1"/>
</dbReference>
<evidence type="ECO:0000256" key="1">
    <source>
        <dbReference type="SAM" id="MobiDB-lite"/>
    </source>
</evidence>
<evidence type="ECO:0000313" key="3">
    <source>
        <dbReference type="Proteomes" id="UP000030754"/>
    </source>
</evidence>
<name>U6MPG5_9EIME</name>
<dbReference type="Proteomes" id="UP000030754">
    <property type="component" value="Unassembled WGS sequence"/>
</dbReference>
<sequence>MNLAPASLRTVAMCRTGPLPRLGTSAVQSICSTRPRASGHNRQAVAHGSAGAHPKPETANMAFSITATVATHDFAVTTRRFPQCPFRRSCRSLCDKAAAEAAAFTSDRAEAQDLSWMRATITIQQQQQRKQRALRVLQQQQLAWVPHWPHYLKAFAAPPESDAIAAFVVATTVRATETTAADNAQLPVEATAGTATGRADDSVDAANRIENAYLRGDCSCLAAVAAEQLPLLEQPQRRGSSLLAPALLLLSLLRPPQRDHRIQRVVVGVREAVQQQEQSQLPSAFTPGECAALISAFGNLESPLGGEAAASLARLLVSIRRQRLLRPRGSAAAPASAATLIAPSEAFPLLHRLLECPDLSPRCFTWAFVSCLDLTIFVRCLRASASSCNIVLAFEAFNLPLWCVTCCSRGVVCSKRQPTQRFFLNRFLCCWFLRAQRHKRLFNADSAATGRRCNGSISSPAPVYLETLPVQIETTDTPEILGLATRITAATCRVAEALKSSRGTSGNEEALSIESIFRFAEALMLRDISFVAQLNLLALQQQRIQDCQKEQGQPHEKDWQRKEHQPVHQVFAAYKKELDEIIELLLNSILRQRKVWGLCSLEELLSFFIALLRLLGIGNPERLALAATLTGSRGQQKMQQQGEQTWQTLDKEPLGRDLWLHLSDSSSKSKRSRSLTAAALHLRAVALLCSSTETLDLMPPTEVPCGVAAAAAAAASPATSFGVDMEGWGQQQLLQWQLTAAADFTPTPVAATEQQQRFDTYVYLAQQKQRAAQLQAKTAVLLLRPATTAEDVVASEATSSADTPTVAKAARQTAGATALPDEQAVATVSPPDEAGLRLPALLREATESIFRFSTSVSPVALLVLRSLIALNSLQIQSRAPLSILQQLTEAWELLLTCSSDEILPQQKAATAAAATFRAFALLHLYRSMQWQKLALLKELQQRQQDCLKHDQQKHDVEQRLQQEERLRHSIRQLRRSMFSVRWQQITLLDSLRNLHCEGRPPKEAAAILVALAAGSLLRRAHIKVLTPSLLEGLQGNQQQQEQPLLHQKETTAAVISLLTLKCLLPEGSVPEELLMYVLHAARDAAVALQPREIAVALYSLRPQTHKGLSSQALLPLQDLRRRLLQQSAFLLPYFLPEDLLVFLASVEDAPPELMRQAFGFMYTAVSYYTPQQLASVSHYLLHCLLRRAFAWLRLNPLFQHQLVPLLPLLLHFVVDFAVTSAAQSA</sequence>
<gene>
    <name evidence="2" type="ORF">ENH_00011890</name>
</gene>
<keyword evidence="3" id="KW-1185">Reference proteome</keyword>
<dbReference type="OrthoDB" id="347550at2759"/>
<dbReference type="GeneID" id="25471374"/>
<reference evidence="2" key="1">
    <citation type="submission" date="2013-10" db="EMBL/GenBank/DDBJ databases">
        <title>Genomic analysis of the causative agents of coccidiosis in chickens.</title>
        <authorList>
            <person name="Reid A.J."/>
            <person name="Blake D."/>
            <person name="Billington K."/>
            <person name="Browne H."/>
            <person name="Dunn M."/>
            <person name="Hung S."/>
            <person name="Kawahara F."/>
            <person name="Miranda-Saavedra D."/>
            <person name="Mourier T."/>
            <person name="Nagra H."/>
            <person name="Otto T.D."/>
            <person name="Rawlings N."/>
            <person name="Sanchez A."/>
            <person name="Sanders M."/>
            <person name="Subramaniam C."/>
            <person name="Tay Y."/>
            <person name="Dear P."/>
            <person name="Doerig C."/>
            <person name="Gruber A."/>
            <person name="Parkinson J."/>
            <person name="Shirley M."/>
            <person name="Wan K.L."/>
            <person name="Berriman M."/>
            <person name="Tomley F."/>
            <person name="Pain A."/>
        </authorList>
    </citation>
    <scope>NUCLEOTIDE SEQUENCE [LARGE SCALE GENOMIC DNA]</scope>
    <source>
        <strain evidence="2">Houghton</strain>
    </source>
</reference>
<evidence type="ECO:0000313" key="2">
    <source>
        <dbReference type="EMBL" id="CDJ65911.1"/>
    </source>
</evidence>
<feature type="region of interest" description="Disordered" evidence="1">
    <location>
        <begin position="34"/>
        <end position="57"/>
    </location>
</feature>